<keyword evidence="12" id="KW-1133">Transmembrane helix</keyword>
<feature type="domain" description="Thiamine pyrophosphate enzyme N-terminal TPP-binding" evidence="15">
    <location>
        <begin position="91"/>
        <end position="186"/>
    </location>
</feature>
<dbReference type="GO" id="GO:0000287">
    <property type="term" value="F:magnesium ion binding"/>
    <property type="evidence" value="ECO:0007669"/>
    <property type="project" value="InterPro"/>
</dbReference>
<feature type="transmembrane region" description="Helical" evidence="12">
    <location>
        <begin position="545"/>
        <end position="565"/>
    </location>
</feature>
<dbReference type="Gene3D" id="3.40.50.1220">
    <property type="entry name" value="TPP-binding domain"/>
    <property type="match status" value="1"/>
</dbReference>
<dbReference type="CDD" id="cd07035">
    <property type="entry name" value="TPP_PYR_POX_like"/>
    <property type="match status" value="1"/>
</dbReference>
<dbReference type="GO" id="GO:0005777">
    <property type="term" value="C:peroxisome"/>
    <property type="evidence" value="ECO:0007669"/>
    <property type="project" value="TreeGrafter"/>
</dbReference>
<evidence type="ECO:0000256" key="7">
    <source>
        <dbReference type="ARBA" id="ARBA00044451"/>
    </source>
</evidence>
<keyword evidence="12" id="KW-0812">Transmembrane</keyword>
<dbReference type="Pfam" id="PF02776">
    <property type="entry name" value="TPP_enzyme_N"/>
    <property type="match status" value="1"/>
</dbReference>
<gene>
    <name evidence="16" type="ORF">TSIB3V08_LOCUS308</name>
</gene>
<comment type="cofactor">
    <cofactor evidence="1">
        <name>thiamine diphosphate</name>
        <dbReference type="ChEBI" id="CHEBI:58937"/>
    </cofactor>
</comment>
<comment type="catalytic activity">
    <reaction evidence="8">
        <text>an (R)-2-hydroxy-long-chain-fatty acyl-CoA = a long-chain fatty aldehyde + formyl-CoA</text>
        <dbReference type="Rhea" id="RHEA:67444"/>
        <dbReference type="ChEBI" id="CHEBI:17176"/>
        <dbReference type="ChEBI" id="CHEBI:57376"/>
        <dbReference type="ChEBI" id="CHEBI:170012"/>
        <dbReference type="EC" id="4.1.2.63"/>
    </reaction>
    <physiologicalReaction direction="left-to-right" evidence="8">
        <dbReference type="Rhea" id="RHEA:67445"/>
    </physiologicalReaction>
</comment>
<evidence type="ECO:0000256" key="1">
    <source>
        <dbReference type="ARBA" id="ARBA00001964"/>
    </source>
</evidence>
<evidence type="ECO:0000256" key="10">
    <source>
        <dbReference type="ARBA" id="ARBA00048738"/>
    </source>
</evidence>
<sequence>MDFLHTLNKLVSLVMMDFCVCDLYSHTGRQRINTSQPLLLRRFITDQPTKLSNHKSKQLTRGVSDYVCAYVPTQQGCLTYTTLIKLKSCIHGLEYVFGVIGIPVVELSLALQQAGLNYVGMRNEQSACYAAQAMGYLTGKPVSLPVLVIHITYELLMCLGPLLVIGGSCPQDHEGIGGFQECSQVELSRPYCKYSARPPSPALIPLHVEKAIRLAMYGRPALLGSATGLVFIVYYLASFIEVTVTSDQSVCPVYLHCVCVLLLSEHCGHRHTTERTYLDFPGNILSQHVEGDCLSIMTRVTPPPRPWADPSLIHQASKLLMTAKKPLIIIGKGAAYSGAEHAVKELVTLCRLPFLPTPMGKGVVDDAHMFCVASARTMALQQADVILLLGARLNWILHFGRSPRFNPQAKIIQIDICAEELHNSVSAKVAIQADIREAVKQLTSELISNNWVHPPAAKWFPTLQLKCENNRATVAVFMDKCMRDACEDTVGVQLDNMNVRVVLCADDAVLMAEKENCVIVSEGANTMDIGRSLLLNSLPRHRLDAGTFGTMGVGLGFAIAAALWVRDYAPGKKVLCVEGDSAFGFSGMEIETMFRYKLPIIIVIVNNNGIYGGFDKETFSSIQEMGQITKVTPPQSLTVDTHYERLMELGGGKGHFCMTIPQLQDALKEALQVKNRPSIINVMINPSADRKPQTFSWLTESKL</sequence>
<evidence type="ECO:0000256" key="4">
    <source>
        <dbReference type="ARBA" id="ARBA00022842"/>
    </source>
</evidence>
<evidence type="ECO:0000256" key="5">
    <source>
        <dbReference type="ARBA" id="ARBA00023052"/>
    </source>
</evidence>
<dbReference type="PANTHER" id="PTHR43710:SF2">
    <property type="entry name" value="2-HYDROXYACYL-COA LYASE 1"/>
    <property type="match status" value="1"/>
</dbReference>
<evidence type="ECO:0000256" key="8">
    <source>
        <dbReference type="ARBA" id="ARBA00044454"/>
    </source>
</evidence>
<name>A0A7R9FVG1_TIMSH</name>
<evidence type="ECO:0000259" key="13">
    <source>
        <dbReference type="Pfam" id="PF00205"/>
    </source>
</evidence>
<dbReference type="CDD" id="cd02004">
    <property type="entry name" value="TPP_BZL_OCoD_HPCL"/>
    <property type="match status" value="1"/>
</dbReference>
<evidence type="ECO:0000259" key="14">
    <source>
        <dbReference type="Pfam" id="PF02775"/>
    </source>
</evidence>
<accession>A0A7R9FVG1</accession>
<feature type="domain" description="Thiamine pyrophosphate enzyme TPP-binding" evidence="14">
    <location>
        <begin position="524"/>
        <end position="682"/>
    </location>
</feature>
<evidence type="ECO:0000256" key="11">
    <source>
        <dbReference type="RuleBase" id="RU362132"/>
    </source>
</evidence>
<dbReference type="GO" id="GO:0001561">
    <property type="term" value="P:fatty acid alpha-oxidation"/>
    <property type="evidence" value="ECO:0007669"/>
    <property type="project" value="TreeGrafter"/>
</dbReference>
<keyword evidence="5 11" id="KW-0786">Thiamine pyrophosphate</keyword>
<dbReference type="Pfam" id="PF00205">
    <property type="entry name" value="TPP_enzyme_M"/>
    <property type="match status" value="1"/>
</dbReference>
<dbReference type="AlphaFoldDB" id="A0A7R9FVG1"/>
<comment type="catalytic activity">
    <reaction evidence="7">
        <text>a 2-hydroxy-3-methyl fatty acyl-CoA = a 2-methyl-branched fatty aldehyde + formyl-CoA</text>
        <dbReference type="Rhea" id="RHEA:25375"/>
        <dbReference type="ChEBI" id="CHEBI:49188"/>
        <dbReference type="ChEBI" id="CHEBI:57376"/>
        <dbReference type="ChEBI" id="CHEBI:58783"/>
        <dbReference type="EC" id="4.1.2.63"/>
    </reaction>
    <physiologicalReaction direction="left-to-right" evidence="7">
        <dbReference type="Rhea" id="RHEA:25376"/>
    </physiologicalReaction>
</comment>
<feature type="domain" description="Thiamine pyrophosphate enzyme central" evidence="13">
    <location>
        <begin position="313"/>
        <end position="442"/>
    </location>
</feature>
<dbReference type="InterPro" id="IPR012000">
    <property type="entry name" value="Thiamin_PyroP_enz_cen_dom"/>
</dbReference>
<dbReference type="SUPFAM" id="SSF52518">
    <property type="entry name" value="Thiamin diphosphate-binding fold (THDP-binding)"/>
    <property type="match status" value="2"/>
</dbReference>
<dbReference type="GO" id="GO:0030976">
    <property type="term" value="F:thiamine pyrophosphate binding"/>
    <property type="evidence" value="ECO:0007669"/>
    <property type="project" value="InterPro"/>
</dbReference>
<evidence type="ECO:0000256" key="12">
    <source>
        <dbReference type="SAM" id="Phobius"/>
    </source>
</evidence>
<evidence type="ECO:0000256" key="3">
    <source>
        <dbReference type="ARBA" id="ARBA00022723"/>
    </source>
</evidence>
<comment type="similarity">
    <text evidence="2 11">Belongs to the TPP enzyme family.</text>
</comment>
<dbReference type="EC" id="4.1.2.63" evidence="9"/>
<dbReference type="InterPro" id="IPR029061">
    <property type="entry name" value="THDP-binding"/>
</dbReference>
<evidence type="ECO:0000256" key="6">
    <source>
        <dbReference type="ARBA" id="ARBA00023239"/>
    </source>
</evidence>
<dbReference type="InterPro" id="IPR029035">
    <property type="entry name" value="DHS-like_NAD/FAD-binding_dom"/>
</dbReference>
<keyword evidence="3" id="KW-0479">Metal-binding</keyword>
<dbReference type="InterPro" id="IPR011766">
    <property type="entry name" value="TPP_enzyme_TPP-bd"/>
</dbReference>
<dbReference type="EMBL" id="OC000070">
    <property type="protein sequence ID" value="CAD7256017.1"/>
    <property type="molecule type" value="Genomic_DNA"/>
</dbReference>
<reference evidence="16" key="1">
    <citation type="submission" date="2020-11" db="EMBL/GenBank/DDBJ databases">
        <authorList>
            <person name="Tran Van P."/>
        </authorList>
    </citation>
    <scope>NUCLEOTIDE SEQUENCE</scope>
</reference>
<dbReference type="FunFam" id="3.40.50.970:FF:000027">
    <property type="entry name" value="2-hydroxyacyl-CoA lyase 1"/>
    <property type="match status" value="1"/>
</dbReference>
<keyword evidence="4" id="KW-0460">Magnesium</keyword>
<keyword evidence="12" id="KW-0472">Membrane</keyword>
<evidence type="ECO:0000256" key="2">
    <source>
        <dbReference type="ARBA" id="ARBA00007812"/>
    </source>
</evidence>
<dbReference type="Pfam" id="PF02775">
    <property type="entry name" value="TPP_enzyme_C"/>
    <property type="match status" value="1"/>
</dbReference>
<evidence type="ECO:0000313" key="16">
    <source>
        <dbReference type="EMBL" id="CAD7256017.1"/>
    </source>
</evidence>
<evidence type="ECO:0000259" key="15">
    <source>
        <dbReference type="Pfam" id="PF02776"/>
    </source>
</evidence>
<dbReference type="InterPro" id="IPR012001">
    <property type="entry name" value="Thiamin_PyroP_enz_TPP-bd_dom"/>
</dbReference>
<comment type="catalytic activity">
    <reaction evidence="10">
        <text>2-hydroxyoctadecanoyl-CoA = heptadecanal + formyl-CoA</text>
        <dbReference type="Rhea" id="RHEA:55196"/>
        <dbReference type="ChEBI" id="CHEBI:57376"/>
        <dbReference type="ChEBI" id="CHEBI:74116"/>
        <dbReference type="ChEBI" id="CHEBI:138631"/>
    </reaction>
    <physiologicalReaction direction="left-to-right" evidence="10">
        <dbReference type="Rhea" id="RHEA:55197"/>
    </physiologicalReaction>
</comment>
<dbReference type="Gene3D" id="3.40.50.970">
    <property type="match status" value="2"/>
</dbReference>
<protein>
    <recommendedName>
        <fullName evidence="9">2-hydroxyacyl-CoA lyase</fullName>
        <ecNumber evidence="9">4.1.2.63</ecNumber>
    </recommendedName>
</protein>
<dbReference type="PANTHER" id="PTHR43710">
    <property type="entry name" value="2-HYDROXYACYL-COA LYASE"/>
    <property type="match status" value="1"/>
</dbReference>
<dbReference type="GO" id="GO:0106359">
    <property type="term" value="F:2-hydroxyacyl-CoA lyase activity"/>
    <property type="evidence" value="ECO:0007669"/>
    <property type="project" value="UniProtKB-EC"/>
</dbReference>
<dbReference type="InterPro" id="IPR045025">
    <property type="entry name" value="HACL1-like"/>
</dbReference>
<evidence type="ECO:0000256" key="9">
    <source>
        <dbReference type="ARBA" id="ARBA00044518"/>
    </source>
</evidence>
<dbReference type="FunFam" id="3.40.50.1220:FF:000006">
    <property type="entry name" value="2-hydroxyacyl-CoA lyase 1"/>
    <property type="match status" value="1"/>
</dbReference>
<proteinExistence type="inferred from homology"/>
<keyword evidence="6" id="KW-0456">Lyase</keyword>
<dbReference type="SUPFAM" id="SSF52467">
    <property type="entry name" value="DHS-like NAD/FAD-binding domain"/>
    <property type="match status" value="1"/>
</dbReference>
<organism evidence="16">
    <name type="scientific">Timema shepardi</name>
    <name type="common">Walking stick</name>
    <dbReference type="NCBI Taxonomy" id="629360"/>
    <lineage>
        <taxon>Eukaryota</taxon>
        <taxon>Metazoa</taxon>
        <taxon>Ecdysozoa</taxon>
        <taxon>Arthropoda</taxon>
        <taxon>Hexapoda</taxon>
        <taxon>Insecta</taxon>
        <taxon>Pterygota</taxon>
        <taxon>Neoptera</taxon>
        <taxon>Polyneoptera</taxon>
        <taxon>Phasmatodea</taxon>
        <taxon>Timematodea</taxon>
        <taxon>Timematoidea</taxon>
        <taxon>Timematidae</taxon>
        <taxon>Timema</taxon>
    </lineage>
</organism>